<feature type="active site" description="Nucleophile" evidence="8 10">
    <location>
        <position position="383"/>
    </location>
</feature>
<feature type="binding site" evidence="9">
    <location>
        <position position="175"/>
    </location>
    <ligand>
        <name>substrate</name>
    </ligand>
</feature>
<protein>
    <recommendedName>
        <fullName evidence="2 11">Beta-glucosidase</fullName>
        <ecNumber evidence="2 11">3.2.1.21</ecNumber>
    </recommendedName>
</protein>
<feature type="binding site" evidence="9">
    <location>
        <position position="131"/>
    </location>
    <ligand>
        <name>substrate</name>
    </ligand>
</feature>
<keyword evidence="13" id="KW-1185">Reference proteome</keyword>
<reference evidence="12 13" key="1">
    <citation type="submission" date="2016-01" db="EMBL/GenBank/DDBJ databases">
        <title>Janibacter melonis strain CD11_4 genome sequencing and assembly.</title>
        <authorList>
            <person name="Nair G.R."/>
            <person name="Kaur G."/>
            <person name="Chander A.M."/>
            <person name="Mayilraj S."/>
        </authorList>
    </citation>
    <scope>NUCLEOTIDE SEQUENCE [LARGE SCALE GENOMIC DNA]</scope>
    <source>
        <strain evidence="12 13">CD11-4</strain>
    </source>
</reference>
<evidence type="ECO:0000256" key="7">
    <source>
        <dbReference type="ARBA" id="ARBA00023326"/>
    </source>
</evidence>
<keyword evidence="4" id="KW-0136">Cellulose degradation</keyword>
<feature type="binding site" evidence="9">
    <location>
        <position position="308"/>
    </location>
    <ligand>
        <name>substrate</name>
    </ligand>
</feature>
<dbReference type="STRING" id="262209.AWH69_14030"/>
<evidence type="ECO:0000313" key="12">
    <source>
        <dbReference type="EMBL" id="OAB86449.1"/>
    </source>
</evidence>
<evidence type="ECO:0000256" key="2">
    <source>
        <dbReference type="ARBA" id="ARBA00012744"/>
    </source>
</evidence>
<feature type="binding site" evidence="9">
    <location>
        <position position="30"/>
    </location>
    <ligand>
        <name>substrate</name>
    </ligand>
</feature>
<dbReference type="PRINTS" id="PR00131">
    <property type="entry name" value="GLHYDRLASE1"/>
</dbReference>
<dbReference type="RefSeq" id="WP_068277221.1">
    <property type="nucleotide sequence ID" value="NZ_LQZG01000004.1"/>
</dbReference>
<keyword evidence="5" id="KW-0119">Carbohydrate metabolism</keyword>
<organism evidence="12 13">
    <name type="scientific">Janibacter melonis</name>
    <dbReference type="NCBI Taxonomy" id="262209"/>
    <lineage>
        <taxon>Bacteria</taxon>
        <taxon>Bacillati</taxon>
        <taxon>Actinomycetota</taxon>
        <taxon>Actinomycetes</taxon>
        <taxon>Micrococcales</taxon>
        <taxon>Intrasporangiaceae</taxon>
        <taxon>Janibacter</taxon>
    </lineage>
</organism>
<dbReference type="EC" id="3.2.1.21" evidence="2 11"/>
<evidence type="ECO:0000256" key="3">
    <source>
        <dbReference type="ARBA" id="ARBA00022801"/>
    </source>
</evidence>
<proteinExistence type="inferred from homology"/>
<dbReference type="AlphaFoldDB" id="A0A176Q9W9"/>
<evidence type="ECO:0000256" key="8">
    <source>
        <dbReference type="PIRSR" id="PIRSR617736-1"/>
    </source>
</evidence>
<evidence type="ECO:0000256" key="10">
    <source>
        <dbReference type="PROSITE-ProRule" id="PRU10055"/>
    </source>
</evidence>
<evidence type="ECO:0000256" key="9">
    <source>
        <dbReference type="PIRSR" id="PIRSR617736-2"/>
    </source>
</evidence>
<comment type="catalytic activity">
    <reaction evidence="11">
        <text>Hydrolysis of terminal, non-reducing beta-D-glucosyl residues with release of beta-D-glucose.</text>
        <dbReference type="EC" id="3.2.1.21"/>
    </reaction>
</comment>
<dbReference type="SUPFAM" id="SSF51445">
    <property type="entry name" value="(Trans)glycosidases"/>
    <property type="match status" value="1"/>
</dbReference>
<dbReference type="NCBIfam" id="TIGR03356">
    <property type="entry name" value="BGL"/>
    <property type="match status" value="1"/>
</dbReference>
<keyword evidence="3 11" id="KW-0378">Hydrolase</keyword>
<dbReference type="InterPro" id="IPR001360">
    <property type="entry name" value="Glyco_hydro_1"/>
</dbReference>
<dbReference type="PANTHER" id="PTHR10353">
    <property type="entry name" value="GLYCOSYL HYDROLASE"/>
    <property type="match status" value="1"/>
</dbReference>
<feature type="active site" description="Proton donor" evidence="8">
    <location>
        <position position="176"/>
    </location>
</feature>
<evidence type="ECO:0000313" key="13">
    <source>
        <dbReference type="Proteomes" id="UP000076976"/>
    </source>
</evidence>
<evidence type="ECO:0000256" key="1">
    <source>
        <dbReference type="ARBA" id="ARBA00010838"/>
    </source>
</evidence>
<dbReference type="Gene3D" id="3.20.20.80">
    <property type="entry name" value="Glycosidases"/>
    <property type="match status" value="1"/>
</dbReference>
<dbReference type="PANTHER" id="PTHR10353:SF36">
    <property type="entry name" value="LP05116P"/>
    <property type="match status" value="1"/>
</dbReference>
<keyword evidence="7" id="KW-0624">Polysaccharide degradation</keyword>
<sequence length="482" mass="52398">MERYPVIPPADLAARLPAGFRLGAATASYQIEGAVDEGGRGPSIWDTFSHTPGKIMGGDTGDVACDHYHRWEGDVALVADLGLDAYRLSVAWPRIVPTGSGAVNQEGLDFYRRVLSGLRERDVDTVVTLYHWDLPQPLEDAGGWPVRETAERFAEYAGVLARELGDLVGTWTTLNEPWVSAFLGYASGVHAPGRTEPAAALAAAHHLNLGHGLAARAIRAELGDDASVMVTLNHHAIRPADPSSAADVDAARRLDAVGNRIFTGPMLRGAYPQDLFEDTAHVTDWSFVRDGDEALAHVPVSALGINYYTPTIVRGLAEGEEPSSSGGHGEGSATPWVGATGVDFVEPEGERTRMGWLVEPSALSGMLRRLRDDFPGLPLIITENGAAYEDEMSTDEDGGRAVHDLDRTSYYSGHVSAVADAIDDGVDVRAYFAWSLLDNFEWAFGYDRRFGVVHVDFETQERTPKDSALWLRDLARAHRDRR</sequence>
<dbReference type="InterPro" id="IPR017736">
    <property type="entry name" value="Glyco_hydro_1_beta-glucosidase"/>
</dbReference>
<dbReference type="Pfam" id="PF00232">
    <property type="entry name" value="Glyco_hydro_1"/>
    <property type="match status" value="1"/>
</dbReference>
<dbReference type="GO" id="GO:0030245">
    <property type="term" value="P:cellulose catabolic process"/>
    <property type="evidence" value="ECO:0007669"/>
    <property type="project" value="UniProtKB-KW"/>
</dbReference>
<comment type="caution">
    <text evidence="12">The sequence shown here is derived from an EMBL/GenBank/DDBJ whole genome shotgun (WGS) entry which is preliminary data.</text>
</comment>
<gene>
    <name evidence="12" type="ORF">AWH69_14030</name>
</gene>
<feature type="binding site" evidence="9">
    <location>
        <position position="434"/>
    </location>
    <ligand>
        <name>substrate</name>
    </ligand>
</feature>
<accession>A0A176Q9W9</accession>
<feature type="binding site" evidence="9">
    <location>
        <begin position="441"/>
        <end position="442"/>
    </location>
    <ligand>
        <name>substrate</name>
    </ligand>
</feature>
<dbReference type="FunFam" id="3.20.20.80:FF:000004">
    <property type="entry name" value="Beta-glucosidase 6-phospho-beta-glucosidase"/>
    <property type="match status" value="1"/>
</dbReference>
<dbReference type="InterPro" id="IPR018120">
    <property type="entry name" value="Glyco_hydro_1_AS"/>
</dbReference>
<evidence type="ECO:0000256" key="6">
    <source>
        <dbReference type="ARBA" id="ARBA00023295"/>
    </source>
</evidence>
<name>A0A176Q9W9_9MICO</name>
<evidence type="ECO:0000256" key="4">
    <source>
        <dbReference type="ARBA" id="ARBA00023001"/>
    </source>
</evidence>
<evidence type="ECO:0000256" key="5">
    <source>
        <dbReference type="ARBA" id="ARBA00023277"/>
    </source>
</evidence>
<dbReference type="Proteomes" id="UP000076976">
    <property type="component" value="Unassembled WGS sequence"/>
</dbReference>
<keyword evidence="6 11" id="KW-0326">Glycosidase</keyword>
<dbReference type="PROSITE" id="PS00572">
    <property type="entry name" value="GLYCOSYL_HYDROL_F1_1"/>
    <property type="match status" value="1"/>
</dbReference>
<dbReference type="GO" id="GO:0005829">
    <property type="term" value="C:cytosol"/>
    <property type="evidence" value="ECO:0007669"/>
    <property type="project" value="TreeGrafter"/>
</dbReference>
<dbReference type="InterPro" id="IPR017853">
    <property type="entry name" value="GH"/>
</dbReference>
<dbReference type="EMBL" id="LQZG01000004">
    <property type="protein sequence ID" value="OAB86449.1"/>
    <property type="molecule type" value="Genomic_DNA"/>
</dbReference>
<evidence type="ECO:0000256" key="11">
    <source>
        <dbReference type="RuleBase" id="RU361175"/>
    </source>
</evidence>
<comment type="similarity">
    <text evidence="1 11">Belongs to the glycosyl hydrolase 1 family.</text>
</comment>
<dbReference type="GO" id="GO:0008422">
    <property type="term" value="F:beta-glucosidase activity"/>
    <property type="evidence" value="ECO:0007669"/>
    <property type="project" value="UniProtKB-EC"/>
</dbReference>